<comment type="similarity">
    <text evidence="1">Belongs to the universal ribosomal protein uL11 family.</text>
</comment>
<evidence type="ECO:0000313" key="4">
    <source>
        <dbReference type="EnsemblPlants" id="Solyc04g050417.1.1"/>
    </source>
</evidence>
<keyword evidence="3" id="KW-0687">Ribonucleoprotein</keyword>
<reference evidence="4" key="2">
    <citation type="submission" date="2019-01" db="UniProtKB">
        <authorList>
            <consortium name="EnsemblPlants"/>
        </authorList>
    </citation>
    <scope>IDENTIFICATION</scope>
    <source>
        <strain evidence="4">cv. Heinz 1706</strain>
    </source>
</reference>
<name>A0A3Q7GW07_SOLLC</name>
<organism evidence="4">
    <name type="scientific">Solanum lycopersicum</name>
    <name type="common">Tomato</name>
    <name type="synonym">Lycopersicon esculentum</name>
    <dbReference type="NCBI Taxonomy" id="4081"/>
    <lineage>
        <taxon>Eukaryota</taxon>
        <taxon>Viridiplantae</taxon>
        <taxon>Streptophyta</taxon>
        <taxon>Embryophyta</taxon>
        <taxon>Tracheophyta</taxon>
        <taxon>Spermatophyta</taxon>
        <taxon>Magnoliopsida</taxon>
        <taxon>eudicotyledons</taxon>
        <taxon>Gunneridae</taxon>
        <taxon>Pentapetalae</taxon>
        <taxon>asterids</taxon>
        <taxon>lamiids</taxon>
        <taxon>Solanales</taxon>
        <taxon>Solanaceae</taxon>
        <taxon>Solanoideae</taxon>
        <taxon>Solaneae</taxon>
        <taxon>Solanum</taxon>
        <taxon>Solanum subgen. Lycopersicon</taxon>
    </lineage>
</organism>
<dbReference type="STRING" id="4081.A0A3Q7GW07"/>
<accession>A0A3Q7GW07</accession>
<evidence type="ECO:0000313" key="5">
    <source>
        <dbReference type="Proteomes" id="UP000004994"/>
    </source>
</evidence>
<dbReference type="EnsemblPlants" id="Solyc04g050417.1.1">
    <property type="protein sequence ID" value="Solyc04g050417.1.1"/>
    <property type="gene ID" value="Solyc04g050417.1"/>
</dbReference>
<proteinExistence type="inferred from homology"/>
<evidence type="ECO:0008006" key="6">
    <source>
        <dbReference type="Google" id="ProtNLM"/>
    </source>
</evidence>
<dbReference type="InterPro" id="IPR000911">
    <property type="entry name" value="Ribosomal_uL11"/>
</dbReference>
<dbReference type="GO" id="GO:0006412">
    <property type="term" value="P:translation"/>
    <property type="evidence" value="ECO:0000318"/>
    <property type="project" value="GO_Central"/>
</dbReference>
<dbReference type="SUPFAM" id="SSF46906">
    <property type="entry name" value="Ribosomal protein L11, C-terminal domain"/>
    <property type="match status" value="1"/>
</dbReference>
<keyword evidence="2" id="KW-0689">Ribosomal protein</keyword>
<protein>
    <recommendedName>
        <fullName evidence="6">Ribosomal protein L11 C-terminal domain-containing protein</fullName>
    </recommendedName>
</protein>
<reference evidence="4" key="1">
    <citation type="journal article" date="2012" name="Nature">
        <title>The tomato genome sequence provides insights into fleshy fruit evolution.</title>
        <authorList>
            <consortium name="Tomato Genome Consortium"/>
        </authorList>
    </citation>
    <scope>NUCLEOTIDE SEQUENCE [LARGE SCALE GENOMIC DNA]</scope>
    <source>
        <strain evidence="4">cv. Heinz 1706</strain>
    </source>
</reference>
<dbReference type="Proteomes" id="UP000004994">
    <property type="component" value="Chromosome 4"/>
</dbReference>
<dbReference type="Gramene" id="Solyc04g050417.1.1">
    <property type="protein sequence ID" value="Solyc04g050417.1.1"/>
    <property type="gene ID" value="Solyc04g050417.1"/>
</dbReference>
<evidence type="ECO:0000256" key="3">
    <source>
        <dbReference type="ARBA" id="ARBA00023274"/>
    </source>
</evidence>
<dbReference type="InParanoid" id="A0A3Q7GW07"/>
<keyword evidence="5" id="KW-1185">Reference proteome</keyword>
<dbReference type="GO" id="GO:0070180">
    <property type="term" value="F:large ribosomal subunit rRNA binding"/>
    <property type="evidence" value="ECO:0000318"/>
    <property type="project" value="GO_Central"/>
</dbReference>
<dbReference type="PANTHER" id="PTHR11661:SF2">
    <property type="entry name" value="LARGE RIBOSOMAL SUBUNIT PROTEIN UL11"/>
    <property type="match status" value="1"/>
</dbReference>
<dbReference type="InterPro" id="IPR036769">
    <property type="entry name" value="Ribosomal_uL11_C_sf"/>
</dbReference>
<evidence type="ECO:0000256" key="1">
    <source>
        <dbReference type="ARBA" id="ARBA00010537"/>
    </source>
</evidence>
<sequence>MSSIKPKPTSWGHHPEPTLASLTVISSVYAFLSKVSVVPSTAALVIKALKEQNPRSMAKDLSETVKEILGICVSVGCSVDVKDPKDLQQEIIDGDEEIPQDWLLIDGIRVNYELIIPLMEVSSV</sequence>
<dbReference type="GO" id="GO:0003735">
    <property type="term" value="F:structural constituent of ribosome"/>
    <property type="evidence" value="ECO:0000318"/>
    <property type="project" value="GO_Central"/>
</dbReference>
<dbReference type="PANTHER" id="PTHR11661">
    <property type="entry name" value="60S RIBOSOMAL PROTEIN L12"/>
    <property type="match status" value="1"/>
</dbReference>
<dbReference type="Gene3D" id="1.10.10.250">
    <property type="entry name" value="Ribosomal protein L11, C-terminal domain"/>
    <property type="match status" value="1"/>
</dbReference>
<dbReference type="AlphaFoldDB" id="A0A3Q7GW07"/>
<dbReference type="GO" id="GO:0022625">
    <property type="term" value="C:cytosolic large ribosomal subunit"/>
    <property type="evidence" value="ECO:0000318"/>
    <property type="project" value="GO_Central"/>
</dbReference>
<dbReference type="FunFam" id="1.10.10.250:FF:000019">
    <property type="entry name" value="Uncharacterized protein"/>
    <property type="match status" value="1"/>
</dbReference>
<evidence type="ECO:0000256" key="2">
    <source>
        <dbReference type="ARBA" id="ARBA00022980"/>
    </source>
</evidence>